<evidence type="ECO:0000313" key="3">
    <source>
        <dbReference type="Proteomes" id="UP000295254"/>
    </source>
</evidence>
<keyword evidence="1" id="KW-0732">Signal</keyword>
<accession>A0A4V2X8F5</accession>
<comment type="caution">
    <text evidence="2">The sequence shown here is derived from an EMBL/GenBank/DDBJ whole genome shotgun (WGS) entry which is preliminary data.</text>
</comment>
<proteinExistence type="predicted"/>
<keyword evidence="3" id="KW-1185">Reference proteome</keyword>
<protein>
    <recommendedName>
        <fullName evidence="4">2'-5' RNA ligase family protein</fullName>
    </recommendedName>
</protein>
<dbReference type="InterPro" id="IPR009097">
    <property type="entry name" value="Cyclic_Pdiesterase"/>
</dbReference>
<evidence type="ECO:0000256" key="1">
    <source>
        <dbReference type="SAM" id="SignalP"/>
    </source>
</evidence>
<dbReference type="Proteomes" id="UP000295254">
    <property type="component" value="Unassembled WGS sequence"/>
</dbReference>
<dbReference type="EMBL" id="RRZK01000027">
    <property type="protein sequence ID" value="TDB59665.1"/>
    <property type="molecule type" value="Genomic_DNA"/>
</dbReference>
<feature type="chain" id="PRO_5020972008" description="2'-5' RNA ligase family protein" evidence="1">
    <location>
        <begin position="30"/>
        <end position="238"/>
    </location>
</feature>
<organism evidence="2 3">
    <name type="scientific">Pseudomonas vancouverensis</name>
    <dbReference type="NCBI Taxonomy" id="95300"/>
    <lineage>
        <taxon>Bacteria</taxon>
        <taxon>Pseudomonadati</taxon>
        <taxon>Pseudomonadota</taxon>
        <taxon>Gammaproteobacteria</taxon>
        <taxon>Pseudomonadales</taxon>
        <taxon>Pseudomonadaceae</taxon>
        <taxon>Pseudomonas</taxon>
    </lineage>
</organism>
<dbReference type="Gene3D" id="3.90.1140.10">
    <property type="entry name" value="Cyclic phosphodiesterase"/>
    <property type="match status" value="1"/>
</dbReference>
<dbReference type="SUPFAM" id="SSF55144">
    <property type="entry name" value="LigT-like"/>
    <property type="match status" value="1"/>
</dbReference>
<evidence type="ECO:0008006" key="4">
    <source>
        <dbReference type="Google" id="ProtNLM"/>
    </source>
</evidence>
<name>A0A4V2X8F5_PSEVA</name>
<dbReference type="Pfam" id="PF13563">
    <property type="entry name" value="2_5_RNA_ligase2"/>
    <property type="match status" value="1"/>
</dbReference>
<evidence type="ECO:0000313" key="2">
    <source>
        <dbReference type="EMBL" id="TDB59665.1"/>
    </source>
</evidence>
<dbReference type="AlphaFoldDB" id="A0A4V2X8F5"/>
<gene>
    <name evidence="2" type="ORF">EIY72_18835</name>
</gene>
<feature type="signal peptide" evidence="1">
    <location>
        <begin position="1"/>
        <end position="29"/>
    </location>
</feature>
<sequence length="238" mass="25695">MPGWRGEMTMLKKVLALTALLMVVPFASARDDLIAIDVLIQPDAKMVDEAGKWNGMMREQIPDGFELDAEHAPHITLLQLYVAQADLPKVMAAVEKAKSGYDLGSLEMTATGLYHIANGKVGLAGIVIKPTEQLQVLQQAMIDAAGQYAVKGGDASAFVPDKSGAAFPPALFEYVDTFIPKQTGTQYNPHVTIGVAPLDWLKALEAKPFEAFTFGARRIAIYQLGNYGTASKRLDSGQ</sequence>
<dbReference type="OrthoDB" id="268668at2"/>
<reference evidence="3" key="1">
    <citation type="journal article" date="2019" name="bioRxiv">
        <title>Bacterially produced spermidine induces plant systemic susceptibility to pathogens.</title>
        <authorList>
            <person name="Melnyk R.A."/>
            <person name="Beskrovnaya P.A."/>
            <person name="Liu Z."/>
            <person name="Song Y."/>
            <person name="Haney C.H."/>
        </authorList>
    </citation>
    <scope>NUCLEOTIDE SEQUENCE [LARGE SCALE GENOMIC DNA]</scope>
    <source>
        <strain evidence="3">Dha-51</strain>
    </source>
</reference>